<dbReference type="PROSITE" id="PS52008">
    <property type="entry name" value="GH81"/>
    <property type="match status" value="1"/>
</dbReference>
<organism evidence="1 2">
    <name type="scientific">Bacillus carboniphilus</name>
    <dbReference type="NCBI Taxonomy" id="86663"/>
    <lineage>
        <taxon>Bacteria</taxon>
        <taxon>Bacillati</taxon>
        <taxon>Bacillota</taxon>
        <taxon>Bacilli</taxon>
        <taxon>Bacillales</taxon>
        <taxon>Bacillaceae</taxon>
        <taxon>Bacillus</taxon>
    </lineage>
</organism>
<dbReference type="EMBL" id="CP129013">
    <property type="protein sequence ID" value="WLR42550.1"/>
    <property type="molecule type" value="Genomic_DNA"/>
</dbReference>
<accession>A0ABY9JT44</accession>
<evidence type="ECO:0000313" key="1">
    <source>
        <dbReference type="EMBL" id="WLR42550.1"/>
    </source>
</evidence>
<evidence type="ECO:0000313" key="2">
    <source>
        <dbReference type="Proteomes" id="UP001197974"/>
    </source>
</evidence>
<dbReference type="Proteomes" id="UP001197974">
    <property type="component" value="Chromosome"/>
</dbReference>
<proteinExistence type="predicted"/>
<reference evidence="1 2" key="1">
    <citation type="submission" date="2023-06" db="EMBL/GenBank/DDBJ databases">
        <title>Five Gram-positive bacteria isolated from mangrove sediments in Shenzhen, Guangdong, China.</title>
        <authorList>
            <person name="Yu S."/>
            <person name="Zheng W."/>
            <person name="Huang Y."/>
        </authorList>
    </citation>
    <scope>NUCLEOTIDE SEQUENCE [LARGE SCALE GENOMIC DNA]</scope>
    <source>
        <strain evidence="1 2">SaN35-3</strain>
    </source>
</reference>
<name>A0ABY9JT44_9BACI</name>
<dbReference type="InterPro" id="IPR005200">
    <property type="entry name" value="Endo-beta-glucanase"/>
</dbReference>
<keyword evidence="2" id="KW-1185">Reference proteome</keyword>
<gene>
    <name evidence="1" type="ORF">LC087_17980</name>
</gene>
<sequence>MVDTKVDWSYNESTSQVETTYTFTTEAKEASTQGTIFALYPHQWKNTNQPLLDYTFDSVRGTMKVAEGTSLTTIMAFNGVLPSLLDAGTYDQTTLASYIDEAQTEVDSSSDTYWYGKRLGELRSWYPLLNKLEIQKQLINSVKRLN</sequence>
<protein>
    <submittedName>
        <fullName evidence="1">Uncharacterized protein</fullName>
    </submittedName>
</protein>